<evidence type="ECO:0000313" key="3">
    <source>
        <dbReference type="Proteomes" id="UP000183385"/>
    </source>
</evidence>
<dbReference type="Proteomes" id="UP000183385">
    <property type="component" value="Unassembled WGS sequence"/>
</dbReference>
<name>A0AAQ1HT60_9PSED</name>
<evidence type="ECO:0000256" key="1">
    <source>
        <dbReference type="SAM" id="MobiDB-lite"/>
    </source>
</evidence>
<protein>
    <submittedName>
        <fullName evidence="2">Uncharacterized protein</fullName>
    </submittedName>
</protein>
<sequence>MSLDAFRAPPFSSDSHHPGPTHGDQEQEHGA</sequence>
<dbReference type="EMBL" id="FOLS01000008">
    <property type="protein sequence ID" value="SFC63620.1"/>
    <property type="molecule type" value="Genomic_DNA"/>
</dbReference>
<reference evidence="2 3" key="1">
    <citation type="submission" date="2016-10" db="EMBL/GenBank/DDBJ databases">
        <authorList>
            <person name="Varghese N."/>
            <person name="Submissions S."/>
        </authorList>
    </citation>
    <scope>NUCLEOTIDE SEQUENCE [LARGE SCALE GENOMIC DNA]</scope>
    <source>
        <strain evidence="2 3">LMG 18378</strain>
    </source>
</reference>
<evidence type="ECO:0000313" key="2">
    <source>
        <dbReference type="EMBL" id="SFC63620.1"/>
    </source>
</evidence>
<dbReference type="AlphaFoldDB" id="A0AAQ1HT60"/>
<accession>A0AAQ1HT60</accession>
<organism evidence="2 3">
    <name type="scientific">Pseudomonas citronellolis</name>
    <dbReference type="NCBI Taxonomy" id="53408"/>
    <lineage>
        <taxon>Bacteria</taxon>
        <taxon>Pseudomonadati</taxon>
        <taxon>Pseudomonadota</taxon>
        <taxon>Gammaproteobacteria</taxon>
        <taxon>Pseudomonadales</taxon>
        <taxon>Pseudomonadaceae</taxon>
        <taxon>Pseudomonas</taxon>
    </lineage>
</organism>
<feature type="region of interest" description="Disordered" evidence="1">
    <location>
        <begin position="1"/>
        <end position="31"/>
    </location>
</feature>
<proteinExistence type="predicted"/>
<keyword evidence="3" id="KW-1185">Reference proteome</keyword>
<comment type="caution">
    <text evidence="2">The sequence shown here is derived from an EMBL/GenBank/DDBJ whole genome shotgun (WGS) entry which is preliminary data.</text>
</comment>
<gene>
    <name evidence="2" type="ORF">SAMN05216577_108105</name>
</gene>